<dbReference type="Gene3D" id="3.40.640.10">
    <property type="entry name" value="Type I PLP-dependent aspartate aminotransferase-like (Major domain)"/>
    <property type="match status" value="1"/>
</dbReference>
<keyword evidence="3" id="KW-0805">Transcription regulation</keyword>
<dbReference type="InterPro" id="IPR051446">
    <property type="entry name" value="HTH_trans_reg/aminotransferase"/>
</dbReference>
<accession>A0A644VCZ7</accession>
<evidence type="ECO:0000256" key="1">
    <source>
        <dbReference type="ARBA" id="ARBA00005384"/>
    </source>
</evidence>
<dbReference type="InterPro" id="IPR036388">
    <property type="entry name" value="WH-like_DNA-bd_sf"/>
</dbReference>
<dbReference type="Pfam" id="PF00392">
    <property type="entry name" value="GntR"/>
    <property type="match status" value="1"/>
</dbReference>
<dbReference type="InterPro" id="IPR000524">
    <property type="entry name" value="Tscrpt_reg_HTH_GntR"/>
</dbReference>
<dbReference type="SMART" id="SM00345">
    <property type="entry name" value="HTH_GNTR"/>
    <property type="match status" value="1"/>
</dbReference>
<dbReference type="GO" id="GO:0030170">
    <property type="term" value="F:pyridoxal phosphate binding"/>
    <property type="evidence" value="ECO:0007669"/>
    <property type="project" value="InterPro"/>
</dbReference>
<dbReference type="AlphaFoldDB" id="A0A644VCZ7"/>
<evidence type="ECO:0000259" key="6">
    <source>
        <dbReference type="PROSITE" id="PS50949"/>
    </source>
</evidence>
<keyword evidence="2" id="KW-0663">Pyridoxal phosphate</keyword>
<dbReference type="GO" id="GO:0003677">
    <property type="term" value="F:DNA binding"/>
    <property type="evidence" value="ECO:0007669"/>
    <property type="project" value="UniProtKB-KW"/>
</dbReference>
<dbReference type="InterPro" id="IPR015424">
    <property type="entry name" value="PyrdxlP-dep_Trfase"/>
</dbReference>
<evidence type="ECO:0000256" key="5">
    <source>
        <dbReference type="ARBA" id="ARBA00023163"/>
    </source>
</evidence>
<dbReference type="EMBL" id="VSSQ01000276">
    <property type="protein sequence ID" value="MPL89244.1"/>
    <property type="molecule type" value="Genomic_DNA"/>
</dbReference>
<evidence type="ECO:0000256" key="4">
    <source>
        <dbReference type="ARBA" id="ARBA00023125"/>
    </source>
</evidence>
<feature type="domain" description="HTH gntR-type" evidence="6">
    <location>
        <begin position="15"/>
        <end position="83"/>
    </location>
</feature>
<dbReference type="InterPro" id="IPR015421">
    <property type="entry name" value="PyrdxlP-dep_Trfase_major"/>
</dbReference>
<dbReference type="PROSITE" id="PS50949">
    <property type="entry name" value="HTH_GNTR"/>
    <property type="match status" value="1"/>
</dbReference>
<dbReference type="SUPFAM" id="SSF46785">
    <property type="entry name" value="Winged helix' DNA-binding domain"/>
    <property type="match status" value="1"/>
</dbReference>
<sequence>MLTSAINYTKKNKVIPVYQQLANYFKQEIKQGHLQAQDKLPSIRKLSADLNLSRTTIETAYNILVSEGYLISRPQSGYQVCALLIASKTEKSEPYLIKKSPNNSIRYNFSNNYIDSSTFDSALWRRCLNKTLHDPASITGYGEAQGEFILRKTLAQYSYTARGVICTPEQIVVGAGIQSLLAILLNLLPLKEKSVALEAPGFPQAEQAFTDHGWSVKTFDVANINADLPRLLLVSPSNPYKGQALSADERRNLLGWSALNDGYILEDDYNGEFRYFSRPVASLQGMANGERIIYLGSFSRSLIPSLRISYMVLPLNLLPAYYSSAKLYNQTSSTIEQLALAEFIAQGHLQRHVKKLRKLYSKKNDLLRTALLKNFGKKITILDYASGLHLRISLHYHYTANKIASKALEKGVKIIPVLTKSHNFPEILLSFAGIAACDIEAGVLALKSALEN</sequence>
<comment type="caution">
    <text evidence="7">The sequence shown here is derived from an EMBL/GenBank/DDBJ whole genome shotgun (WGS) entry which is preliminary data.</text>
</comment>
<dbReference type="SUPFAM" id="SSF53383">
    <property type="entry name" value="PLP-dependent transferases"/>
    <property type="match status" value="1"/>
</dbReference>
<dbReference type="PANTHER" id="PTHR46577:SF1">
    <property type="entry name" value="HTH-TYPE TRANSCRIPTIONAL REGULATORY PROTEIN GABR"/>
    <property type="match status" value="1"/>
</dbReference>
<dbReference type="Pfam" id="PF00155">
    <property type="entry name" value="Aminotran_1_2"/>
    <property type="match status" value="1"/>
</dbReference>
<reference evidence="7" key="1">
    <citation type="submission" date="2019-08" db="EMBL/GenBank/DDBJ databases">
        <authorList>
            <person name="Kucharzyk K."/>
            <person name="Murdoch R.W."/>
            <person name="Higgins S."/>
            <person name="Loffler F."/>
        </authorList>
    </citation>
    <scope>NUCLEOTIDE SEQUENCE</scope>
</reference>
<name>A0A644VCZ7_9ZZZZ</name>
<keyword evidence="4" id="KW-0238">DNA-binding</keyword>
<dbReference type="PANTHER" id="PTHR46577">
    <property type="entry name" value="HTH-TYPE TRANSCRIPTIONAL REGULATORY PROTEIN GABR"/>
    <property type="match status" value="1"/>
</dbReference>
<evidence type="ECO:0000256" key="2">
    <source>
        <dbReference type="ARBA" id="ARBA00022898"/>
    </source>
</evidence>
<keyword evidence="5" id="KW-0804">Transcription</keyword>
<evidence type="ECO:0000313" key="7">
    <source>
        <dbReference type="EMBL" id="MPL89244.1"/>
    </source>
</evidence>
<proteinExistence type="inferred from homology"/>
<dbReference type="GO" id="GO:0003700">
    <property type="term" value="F:DNA-binding transcription factor activity"/>
    <property type="evidence" value="ECO:0007669"/>
    <property type="project" value="InterPro"/>
</dbReference>
<comment type="similarity">
    <text evidence="1">In the C-terminal section; belongs to the class-I pyridoxal-phosphate-dependent aminotransferase family.</text>
</comment>
<dbReference type="PRINTS" id="PR00035">
    <property type="entry name" value="HTHGNTR"/>
</dbReference>
<gene>
    <name evidence="7" type="primary">gabR_5</name>
    <name evidence="7" type="ORF">SDC9_35277</name>
</gene>
<dbReference type="InterPro" id="IPR004839">
    <property type="entry name" value="Aminotransferase_I/II_large"/>
</dbReference>
<dbReference type="CDD" id="cd07377">
    <property type="entry name" value="WHTH_GntR"/>
    <property type="match status" value="1"/>
</dbReference>
<dbReference type="InterPro" id="IPR036390">
    <property type="entry name" value="WH_DNA-bd_sf"/>
</dbReference>
<dbReference type="Gene3D" id="1.10.10.10">
    <property type="entry name" value="Winged helix-like DNA-binding domain superfamily/Winged helix DNA-binding domain"/>
    <property type="match status" value="1"/>
</dbReference>
<dbReference type="CDD" id="cd00609">
    <property type="entry name" value="AAT_like"/>
    <property type="match status" value="1"/>
</dbReference>
<evidence type="ECO:0000256" key="3">
    <source>
        <dbReference type="ARBA" id="ARBA00023015"/>
    </source>
</evidence>
<protein>
    <submittedName>
        <fullName evidence="7">HTH-type transcriptional regulatory protein GabR</fullName>
    </submittedName>
</protein>
<organism evidence="7">
    <name type="scientific">bioreactor metagenome</name>
    <dbReference type="NCBI Taxonomy" id="1076179"/>
    <lineage>
        <taxon>unclassified sequences</taxon>
        <taxon>metagenomes</taxon>
        <taxon>ecological metagenomes</taxon>
    </lineage>
</organism>